<protein>
    <submittedName>
        <fullName evidence="2">5312_t:CDS:1</fullName>
    </submittedName>
</protein>
<sequence>MKKALNTALDFSCEQELIDMVTHFVKQKKFELENINNEDTHFGQPEEVVIINPLVIKHYRQPATKHLKSSSEMQSHKEPAHNHSAINFQDPNLRVPLSIVNLNSNSNNSVDNNTEDYKRKYVCNTCSETGHNAHTCKQQE</sequence>
<dbReference type="GO" id="GO:0008270">
    <property type="term" value="F:zinc ion binding"/>
    <property type="evidence" value="ECO:0007669"/>
    <property type="project" value="InterPro"/>
</dbReference>
<dbReference type="SUPFAM" id="SSF57756">
    <property type="entry name" value="Retrovirus zinc finger-like domains"/>
    <property type="match status" value="1"/>
</dbReference>
<dbReference type="OrthoDB" id="2370036at2759"/>
<comment type="caution">
    <text evidence="2">The sequence shown here is derived from an EMBL/GenBank/DDBJ whole genome shotgun (WGS) entry which is preliminary data.</text>
</comment>
<dbReference type="EMBL" id="CAJVQA010013240">
    <property type="protein sequence ID" value="CAG8722738.1"/>
    <property type="molecule type" value="Genomic_DNA"/>
</dbReference>
<proteinExistence type="predicted"/>
<accession>A0A9N9NCL5</accession>
<evidence type="ECO:0000313" key="3">
    <source>
        <dbReference type="Proteomes" id="UP000789759"/>
    </source>
</evidence>
<dbReference type="Proteomes" id="UP000789759">
    <property type="component" value="Unassembled WGS sequence"/>
</dbReference>
<evidence type="ECO:0000313" key="2">
    <source>
        <dbReference type="EMBL" id="CAG8722738.1"/>
    </source>
</evidence>
<gene>
    <name evidence="2" type="ORF">CPELLU_LOCUS12994</name>
</gene>
<dbReference type="GO" id="GO:0003676">
    <property type="term" value="F:nucleic acid binding"/>
    <property type="evidence" value="ECO:0007669"/>
    <property type="project" value="InterPro"/>
</dbReference>
<reference evidence="2" key="1">
    <citation type="submission" date="2021-06" db="EMBL/GenBank/DDBJ databases">
        <authorList>
            <person name="Kallberg Y."/>
            <person name="Tangrot J."/>
            <person name="Rosling A."/>
        </authorList>
    </citation>
    <scope>NUCLEOTIDE SEQUENCE</scope>
    <source>
        <strain evidence="2">FL966</strain>
    </source>
</reference>
<dbReference type="InterPro" id="IPR036875">
    <property type="entry name" value="Znf_CCHC_sf"/>
</dbReference>
<organism evidence="2 3">
    <name type="scientific">Cetraspora pellucida</name>
    <dbReference type="NCBI Taxonomy" id="1433469"/>
    <lineage>
        <taxon>Eukaryota</taxon>
        <taxon>Fungi</taxon>
        <taxon>Fungi incertae sedis</taxon>
        <taxon>Mucoromycota</taxon>
        <taxon>Glomeromycotina</taxon>
        <taxon>Glomeromycetes</taxon>
        <taxon>Diversisporales</taxon>
        <taxon>Gigasporaceae</taxon>
        <taxon>Cetraspora</taxon>
    </lineage>
</organism>
<feature type="region of interest" description="Disordered" evidence="1">
    <location>
        <begin position="65"/>
        <end position="88"/>
    </location>
</feature>
<keyword evidence="3" id="KW-1185">Reference proteome</keyword>
<evidence type="ECO:0000256" key="1">
    <source>
        <dbReference type="SAM" id="MobiDB-lite"/>
    </source>
</evidence>
<dbReference type="AlphaFoldDB" id="A0A9N9NCL5"/>
<name>A0A9N9NCL5_9GLOM</name>